<organism evidence="1 2">
    <name type="scientific">Meloidogyne enterolobii</name>
    <name type="common">Root-knot nematode worm</name>
    <name type="synonym">Meloidogyne mayaguensis</name>
    <dbReference type="NCBI Taxonomy" id="390850"/>
    <lineage>
        <taxon>Eukaryota</taxon>
        <taxon>Metazoa</taxon>
        <taxon>Ecdysozoa</taxon>
        <taxon>Nematoda</taxon>
        <taxon>Chromadorea</taxon>
        <taxon>Rhabditida</taxon>
        <taxon>Tylenchina</taxon>
        <taxon>Tylenchomorpha</taxon>
        <taxon>Tylenchoidea</taxon>
        <taxon>Meloidogynidae</taxon>
        <taxon>Meloidogyninae</taxon>
        <taxon>Meloidogyne</taxon>
    </lineage>
</organism>
<name>A0ACB0YJK9_MELEN</name>
<protein>
    <submittedName>
        <fullName evidence="1">Uncharacterized protein</fullName>
    </submittedName>
</protein>
<reference evidence="1" key="1">
    <citation type="submission" date="2023-11" db="EMBL/GenBank/DDBJ databases">
        <authorList>
            <person name="Poullet M."/>
        </authorList>
    </citation>
    <scope>NUCLEOTIDE SEQUENCE</scope>
    <source>
        <strain evidence="1">E1834</strain>
    </source>
</reference>
<dbReference type="EMBL" id="CAVMJV010000013">
    <property type="protein sequence ID" value="CAK5049092.1"/>
    <property type="molecule type" value="Genomic_DNA"/>
</dbReference>
<evidence type="ECO:0000313" key="1">
    <source>
        <dbReference type="EMBL" id="CAK5049092.1"/>
    </source>
</evidence>
<sequence length="113" mass="12602">MFLFKIIILILLIQRKFSQKLDCTEFDANCQWLNGAFSQSNNSTIALTWYRSVTPIDPNQLQMITGTNSPPNGSYAIVSTMNVDNQNTTQKALLISAKVTCQLGNGTISFKFC</sequence>
<keyword evidence="2" id="KW-1185">Reference proteome</keyword>
<gene>
    <name evidence="1" type="ORF">MENTE1834_LOCUS12946</name>
</gene>
<proteinExistence type="predicted"/>
<dbReference type="Proteomes" id="UP001497535">
    <property type="component" value="Unassembled WGS sequence"/>
</dbReference>
<comment type="caution">
    <text evidence="1">The sequence shown here is derived from an EMBL/GenBank/DDBJ whole genome shotgun (WGS) entry which is preliminary data.</text>
</comment>
<accession>A0ACB0YJK9</accession>
<evidence type="ECO:0000313" key="2">
    <source>
        <dbReference type="Proteomes" id="UP001497535"/>
    </source>
</evidence>